<dbReference type="PaxDb" id="2850-Phatr51541"/>
<dbReference type="PANTHER" id="PTHR43036:SF2">
    <property type="entry name" value="OS04G0481300 PROTEIN"/>
    <property type="match status" value="1"/>
</dbReference>
<dbReference type="KEGG" id="pti:PHATRDRAFT_51541"/>
<protein>
    <submittedName>
        <fullName evidence="1">Methionine-dependent methyltransferase</fullName>
    </submittedName>
</protein>
<dbReference type="OrthoDB" id="2013972at2759"/>
<organism evidence="1 2">
    <name type="scientific">Phaeodactylum tricornutum (strain CCAP 1055/1)</name>
    <dbReference type="NCBI Taxonomy" id="556484"/>
    <lineage>
        <taxon>Eukaryota</taxon>
        <taxon>Sar</taxon>
        <taxon>Stramenopiles</taxon>
        <taxon>Ochrophyta</taxon>
        <taxon>Bacillariophyta</taxon>
        <taxon>Bacillariophyceae</taxon>
        <taxon>Bacillariophycidae</taxon>
        <taxon>Naviculales</taxon>
        <taxon>Phaeodactylaceae</taxon>
        <taxon>Phaeodactylum</taxon>
    </lineage>
</organism>
<proteinExistence type="predicted"/>
<reference evidence="1 2" key="1">
    <citation type="journal article" date="2008" name="Nature">
        <title>The Phaeodactylum genome reveals the evolutionary history of diatom genomes.</title>
        <authorList>
            <person name="Bowler C."/>
            <person name="Allen A.E."/>
            <person name="Badger J.H."/>
            <person name="Grimwood J."/>
            <person name="Jabbari K."/>
            <person name="Kuo A."/>
            <person name="Maheswari U."/>
            <person name="Martens C."/>
            <person name="Maumus F."/>
            <person name="Otillar R.P."/>
            <person name="Rayko E."/>
            <person name="Salamov A."/>
            <person name="Vandepoele K."/>
            <person name="Beszteri B."/>
            <person name="Gruber A."/>
            <person name="Heijde M."/>
            <person name="Katinka M."/>
            <person name="Mock T."/>
            <person name="Valentin K."/>
            <person name="Verret F."/>
            <person name="Berges J.A."/>
            <person name="Brownlee C."/>
            <person name="Cadoret J.P."/>
            <person name="Chiovitti A."/>
            <person name="Choi C.J."/>
            <person name="Coesel S."/>
            <person name="De Martino A."/>
            <person name="Detter J.C."/>
            <person name="Durkin C."/>
            <person name="Falciatore A."/>
            <person name="Fournet J."/>
            <person name="Haruta M."/>
            <person name="Huysman M.J."/>
            <person name="Jenkins B.D."/>
            <person name="Jiroutova K."/>
            <person name="Jorgensen R.E."/>
            <person name="Joubert Y."/>
            <person name="Kaplan A."/>
            <person name="Kroger N."/>
            <person name="Kroth P.G."/>
            <person name="La Roche J."/>
            <person name="Lindquist E."/>
            <person name="Lommer M."/>
            <person name="Martin-Jezequel V."/>
            <person name="Lopez P.J."/>
            <person name="Lucas S."/>
            <person name="Mangogna M."/>
            <person name="McGinnis K."/>
            <person name="Medlin L.K."/>
            <person name="Montsant A."/>
            <person name="Oudot-Le Secq M.P."/>
            <person name="Napoli C."/>
            <person name="Obornik M."/>
            <person name="Parker M.S."/>
            <person name="Petit J.L."/>
            <person name="Porcel B.M."/>
            <person name="Poulsen N."/>
            <person name="Robison M."/>
            <person name="Rychlewski L."/>
            <person name="Rynearson T.A."/>
            <person name="Schmutz J."/>
            <person name="Shapiro H."/>
            <person name="Siaut M."/>
            <person name="Stanley M."/>
            <person name="Sussman M.R."/>
            <person name="Taylor A.R."/>
            <person name="Vardi A."/>
            <person name="von Dassow P."/>
            <person name="Vyverman W."/>
            <person name="Willis A."/>
            <person name="Wyrwicz L.S."/>
            <person name="Rokhsar D.S."/>
            <person name="Weissenbach J."/>
            <person name="Armbrust E.V."/>
            <person name="Green B.R."/>
            <person name="Van de Peer Y."/>
            <person name="Grigoriev I.V."/>
        </authorList>
    </citation>
    <scope>NUCLEOTIDE SEQUENCE [LARGE SCALE GENOMIC DNA]</scope>
    <source>
        <strain evidence="1 2">CCAP 1055/1</strain>
    </source>
</reference>
<dbReference type="CDD" id="cd02440">
    <property type="entry name" value="AdoMet_MTases"/>
    <property type="match status" value="1"/>
</dbReference>
<dbReference type="InParanoid" id="B7FSW9"/>
<dbReference type="HOGENOM" id="CLU_459699_0_0_1"/>
<evidence type="ECO:0000313" key="2">
    <source>
        <dbReference type="Proteomes" id="UP000000759"/>
    </source>
</evidence>
<dbReference type="EMBL" id="CM000606">
    <property type="protein sequence ID" value="EEC50552.1"/>
    <property type="molecule type" value="Genomic_DNA"/>
</dbReference>
<keyword evidence="2" id="KW-1185">Reference proteome</keyword>
<dbReference type="GeneID" id="7197343"/>
<gene>
    <name evidence="1" type="ORF">PHATRDRAFT_51541</name>
</gene>
<evidence type="ECO:0000313" key="1">
    <source>
        <dbReference type="EMBL" id="EEC50552.1"/>
    </source>
</evidence>
<name>B7FSW9_PHATC</name>
<dbReference type="SUPFAM" id="SSF53335">
    <property type="entry name" value="S-adenosyl-L-methionine-dependent methyltransferases"/>
    <property type="match status" value="1"/>
</dbReference>
<dbReference type="PANTHER" id="PTHR43036">
    <property type="entry name" value="OSJNBB0011N17.9 PROTEIN"/>
    <property type="match status" value="1"/>
</dbReference>
<dbReference type="Proteomes" id="UP000000759">
    <property type="component" value="Chromosome 2"/>
</dbReference>
<dbReference type="InterPro" id="IPR029063">
    <property type="entry name" value="SAM-dependent_MTases_sf"/>
</dbReference>
<sequence length="214" mass="24073">MSGIAQAPVAKEDDEQEEFNFDPIKYWGTDQAETRTGLDPEAIDKLEAHYSYYLQDGMSVLEIGAAEDSYLPDTIKPSRHVGVGASGPLMKLNPSLTDTMIIDLNKVVEGRDVDDDDFRRLAQDPFDAIIMANTVDYLTSPREVFRSAWYLLKPGGIMIVSFSSKEASKDKFTHAQTKMWSEYNDDQHMWITGSFFQFSAADGWESLMGFDISP</sequence>
<dbReference type="RefSeq" id="XP_002177738.1">
    <property type="nucleotide sequence ID" value="XM_002177702.1"/>
</dbReference>
<dbReference type="GO" id="GO:0008168">
    <property type="term" value="F:methyltransferase activity"/>
    <property type="evidence" value="ECO:0007669"/>
    <property type="project" value="UniProtKB-KW"/>
</dbReference>
<keyword evidence="1" id="KW-0489">Methyltransferase</keyword>
<feature type="non-terminal residue" evidence="1">
    <location>
        <position position="214"/>
    </location>
</feature>
<dbReference type="GO" id="GO:0032259">
    <property type="term" value="P:methylation"/>
    <property type="evidence" value="ECO:0007669"/>
    <property type="project" value="UniProtKB-KW"/>
</dbReference>
<keyword evidence="1" id="KW-0808">Transferase</keyword>
<dbReference type="STRING" id="556484.B7FSW9"/>
<accession>B7FSW9</accession>
<dbReference type="Gene3D" id="3.40.50.150">
    <property type="entry name" value="Vaccinia Virus protein VP39"/>
    <property type="match status" value="1"/>
</dbReference>
<dbReference type="Pfam" id="PF13489">
    <property type="entry name" value="Methyltransf_23"/>
    <property type="match status" value="1"/>
</dbReference>
<reference evidence="2" key="2">
    <citation type="submission" date="2008-08" db="EMBL/GenBank/DDBJ databases">
        <authorList>
            <consortium name="Diatom Consortium"/>
            <person name="Grigoriev I."/>
            <person name="Grimwood J."/>
            <person name="Kuo A."/>
            <person name="Otillar R.P."/>
            <person name="Salamov A."/>
            <person name="Detter J.C."/>
            <person name="Lindquist E."/>
            <person name="Shapiro H."/>
            <person name="Lucas S."/>
            <person name="Glavina del Rio T."/>
            <person name="Pitluck S."/>
            <person name="Rokhsar D."/>
            <person name="Bowler C."/>
        </authorList>
    </citation>
    <scope>GENOME REANNOTATION</scope>
    <source>
        <strain evidence="2">CCAP 1055/1</strain>
    </source>
</reference>
<dbReference type="eggNOG" id="ENOG502S4JX">
    <property type="taxonomic scope" value="Eukaryota"/>
</dbReference>
<dbReference type="AlphaFoldDB" id="B7FSW9"/>